<dbReference type="EMBL" id="KZ613783">
    <property type="protein sequence ID" value="PMD62863.1"/>
    <property type="molecule type" value="Genomic_DNA"/>
</dbReference>
<dbReference type="InParanoid" id="A0A2J6TIN3"/>
<proteinExistence type="predicted"/>
<gene>
    <name evidence="1" type="ORF">K444DRAFT_610885</name>
</gene>
<evidence type="ECO:0000313" key="2">
    <source>
        <dbReference type="Proteomes" id="UP000235371"/>
    </source>
</evidence>
<dbReference type="GeneID" id="36587919"/>
<sequence>MPPSTHSPYPGTWYVQYSSRNLWHGRRNVHAIFTDTNSLDYTYQEISAAEMKSHQELSWEVVGNGKDGKLESWMKETEMGIEDTSGEIRADWRSIWMAVFFSTGLESPGGIDVLCNRQKRIGDETMNDIQGIITSKADHFLDLKGVVLLQVPDDGARNSEIRKAEEQRQLDWEKRTGKNEGISEDLIYDDEEKESSKCVVQ</sequence>
<reference evidence="1 2" key="1">
    <citation type="submission" date="2016-04" db="EMBL/GenBank/DDBJ databases">
        <title>A degradative enzymes factory behind the ericoid mycorrhizal symbiosis.</title>
        <authorList>
            <consortium name="DOE Joint Genome Institute"/>
            <person name="Martino E."/>
            <person name="Morin E."/>
            <person name="Grelet G."/>
            <person name="Kuo A."/>
            <person name="Kohler A."/>
            <person name="Daghino S."/>
            <person name="Barry K."/>
            <person name="Choi C."/>
            <person name="Cichocki N."/>
            <person name="Clum A."/>
            <person name="Copeland A."/>
            <person name="Hainaut M."/>
            <person name="Haridas S."/>
            <person name="Labutti K."/>
            <person name="Lindquist E."/>
            <person name="Lipzen A."/>
            <person name="Khouja H.-R."/>
            <person name="Murat C."/>
            <person name="Ohm R."/>
            <person name="Olson A."/>
            <person name="Spatafora J."/>
            <person name="Veneault-Fourrey C."/>
            <person name="Henrissat B."/>
            <person name="Grigoriev I."/>
            <person name="Martin F."/>
            <person name="Perotto S."/>
        </authorList>
    </citation>
    <scope>NUCLEOTIDE SEQUENCE [LARGE SCALE GENOMIC DNA]</scope>
    <source>
        <strain evidence="1 2">E</strain>
    </source>
</reference>
<evidence type="ECO:0000313" key="1">
    <source>
        <dbReference type="EMBL" id="PMD62863.1"/>
    </source>
</evidence>
<name>A0A2J6TIN3_9HELO</name>
<dbReference type="Proteomes" id="UP000235371">
    <property type="component" value="Unassembled WGS sequence"/>
</dbReference>
<dbReference type="RefSeq" id="XP_024739767.1">
    <property type="nucleotide sequence ID" value="XM_024879842.1"/>
</dbReference>
<accession>A0A2J6TIN3</accession>
<dbReference type="OrthoDB" id="3920742at2759"/>
<organism evidence="1 2">
    <name type="scientific">Hyaloscypha bicolor E</name>
    <dbReference type="NCBI Taxonomy" id="1095630"/>
    <lineage>
        <taxon>Eukaryota</taxon>
        <taxon>Fungi</taxon>
        <taxon>Dikarya</taxon>
        <taxon>Ascomycota</taxon>
        <taxon>Pezizomycotina</taxon>
        <taxon>Leotiomycetes</taxon>
        <taxon>Helotiales</taxon>
        <taxon>Hyaloscyphaceae</taxon>
        <taxon>Hyaloscypha</taxon>
        <taxon>Hyaloscypha bicolor</taxon>
    </lineage>
</organism>
<dbReference type="AlphaFoldDB" id="A0A2J6TIN3"/>
<keyword evidence="2" id="KW-1185">Reference proteome</keyword>
<protein>
    <submittedName>
        <fullName evidence="1">Uncharacterized protein</fullName>
    </submittedName>
</protein>